<dbReference type="Pfam" id="PF13679">
    <property type="entry name" value="Methyltransf_32"/>
    <property type="match status" value="1"/>
</dbReference>
<evidence type="ECO:0000313" key="3">
    <source>
        <dbReference type="EMBL" id="CAK1542912.1"/>
    </source>
</evidence>
<dbReference type="Pfam" id="PF09811">
    <property type="entry name" value="Yae1_N"/>
    <property type="match status" value="1"/>
</dbReference>
<proteinExistence type="predicted"/>
<comment type="caution">
    <text evidence="3">The sequence shown here is derived from an EMBL/GenBank/DDBJ whole genome shotgun (WGS) entry which is preliminary data.</text>
</comment>
<dbReference type="Proteomes" id="UP001497472">
    <property type="component" value="Unassembled WGS sequence"/>
</dbReference>
<accession>A0AAV1J1I8</accession>
<reference evidence="3 4" key="1">
    <citation type="submission" date="2023-11" db="EMBL/GenBank/DDBJ databases">
        <authorList>
            <person name="Okamura Y."/>
        </authorList>
    </citation>
    <scope>NUCLEOTIDE SEQUENCE [LARGE SCALE GENOMIC DNA]</scope>
</reference>
<name>A0AAV1J1I8_9NEOP</name>
<dbReference type="AlphaFoldDB" id="A0AAV1J1I8"/>
<evidence type="ECO:0008006" key="5">
    <source>
        <dbReference type="Google" id="ProtNLM"/>
    </source>
</evidence>
<sequence>MDVEKDFNDILDDIVLSEDAQEKASYNEGYKAGSEAGNAEGFHLGYHRGAQLGSELGHYLGTVKLLLETNETSETKYPDRIINQLLKIEELINAFPQTNSEEHDILKMAETIRAHYKKAYFLQMDTKISKLKQNLDSIISFLTPLLPLANAHMVEFFTESHWDKLLPYNLKCYLEDRDLNDAINEFWDAGYNKNETEITNWVQLARSHCLTVDNDFCLSAQGLEELIKSRGGCMHYQIKVTEFMTSKKSYEVQTMSPYVASWHGMAGTTHCVEAGGGKGNLLVALSLGYQIPSLTVDCDERTLRNGEKRLRIIQKQWHAIAKKINETSEEKVTKNINYDLHKFATAYITKNTDLSEVVCKQFDCDNANLLLTGLHTCGNLGPDSLRIFTSCPAVGALFNVPCCYHLLTEAVDGGLFDGFEREHSSVVDSGFPMSEHLRGFNLGSNARMLAGQSIDRVIAYRQLPIRSLLYRAKLQKIIKNQTPPLSIP</sequence>
<dbReference type="InterPro" id="IPR019191">
    <property type="entry name" value="Essential_protein_Yae1_N"/>
</dbReference>
<dbReference type="InterPro" id="IPR052220">
    <property type="entry name" value="METTL25"/>
</dbReference>
<feature type="domain" description="Essential protein Yae1 N-terminal" evidence="1">
    <location>
        <begin position="26"/>
        <end position="63"/>
    </location>
</feature>
<dbReference type="EMBL" id="CAVLEF010000004">
    <property type="protein sequence ID" value="CAK1542912.1"/>
    <property type="molecule type" value="Genomic_DNA"/>
</dbReference>
<protein>
    <recommendedName>
        <fullName evidence="5">Methyltransferase domain-containing protein</fullName>
    </recommendedName>
</protein>
<dbReference type="PANTHER" id="PTHR12496">
    <property type="entry name" value="CGI-41 METHYLTRANSFERASE"/>
    <property type="match status" value="1"/>
</dbReference>
<keyword evidence="4" id="KW-1185">Reference proteome</keyword>
<dbReference type="PANTHER" id="PTHR12496:SF9">
    <property type="entry name" value="METHYLTRANSFERASE-LIKE PROTEIN 25-RELATED"/>
    <property type="match status" value="1"/>
</dbReference>
<organism evidence="3 4">
    <name type="scientific">Leptosia nina</name>
    <dbReference type="NCBI Taxonomy" id="320188"/>
    <lineage>
        <taxon>Eukaryota</taxon>
        <taxon>Metazoa</taxon>
        <taxon>Ecdysozoa</taxon>
        <taxon>Arthropoda</taxon>
        <taxon>Hexapoda</taxon>
        <taxon>Insecta</taxon>
        <taxon>Pterygota</taxon>
        <taxon>Neoptera</taxon>
        <taxon>Endopterygota</taxon>
        <taxon>Lepidoptera</taxon>
        <taxon>Glossata</taxon>
        <taxon>Ditrysia</taxon>
        <taxon>Papilionoidea</taxon>
        <taxon>Pieridae</taxon>
        <taxon>Pierinae</taxon>
        <taxon>Leptosia</taxon>
    </lineage>
</organism>
<evidence type="ECO:0000259" key="1">
    <source>
        <dbReference type="Pfam" id="PF09811"/>
    </source>
</evidence>
<evidence type="ECO:0000259" key="2">
    <source>
        <dbReference type="Pfam" id="PF13679"/>
    </source>
</evidence>
<gene>
    <name evidence="3" type="ORF">LNINA_LOCUS2758</name>
</gene>
<dbReference type="InterPro" id="IPR025714">
    <property type="entry name" value="Methyltranfer_dom"/>
</dbReference>
<feature type="domain" description="Methyltransferase" evidence="2">
    <location>
        <begin position="247"/>
        <end position="409"/>
    </location>
</feature>
<evidence type="ECO:0000313" key="4">
    <source>
        <dbReference type="Proteomes" id="UP001497472"/>
    </source>
</evidence>